<keyword evidence="1" id="KW-0812">Transmembrane</keyword>
<evidence type="ECO:0000256" key="1">
    <source>
        <dbReference type="SAM" id="Phobius"/>
    </source>
</evidence>
<protein>
    <submittedName>
        <fullName evidence="2">Rootletin</fullName>
    </submittedName>
</protein>
<keyword evidence="1" id="KW-1133">Transmembrane helix</keyword>
<reference evidence="2" key="1">
    <citation type="journal article" date="2014" name="PLoS ONE">
        <title>Transcriptome-Based Identification of ABC Transporters in the Western Tarnished Plant Bug Lygus hesperus.</title>
        <authorList>
            <person name="Hull J.J."/>
            <person name="Chaney K."/>
            <person name="Geib S.M."/>
            <person name="Fabrick J.A."/>
            <person name="Brent C.S."/>
            <person name="Walsh D."/>
            <person name="Lavine L.C."/>
        </authorList>
    </citation>
    <scope>NUCLEOTIDE SEQUENCE</scope>
</reference>
<gene>
    <name evidence="2" type="primary">CROCC_0</name>
    <name evidence="2" type="ORF">CM83_11164</name>
</gene>
<proteinExistence type="predicted"/>
<feature type="transmembrane region" description="Helical" evidence="1">
    <location>
        <begin position="141"/>
        <end position="157"/>
    </location>
</feature>
<evidence type="ECO:0000313" key="2">
    <source>
        <dbReference type="EMBL" id="JAG29967.1"/>
    </source>
</evidence>
<name>A0A0A9YA64_LYGHE</name>
<keyword evidence="1" id="KW-0472">Membrane</keyword>
<accession>A0A0A9YA64</accession>
<dbReference type="AlphaFoldDB" id="A0A0A9YA64"/>
<reference evidence="2" key="2">
    <citation type="submission" date="2014-07" db="EMBL/GenBank/DDBJ databases">
        <authorList>
            <person name="Hull J."/>
        </authorList>
    </citation>
    <scope>NUCLEOTIDE SEQUENCE</scope>
</reference>
<organism evidence="2">
    <name type="scientific">Lygus hesperus</name>
    <name type="common">Western plant bug</name>
    <dbReference type="NCBI Taxonomy" id="30085"/>
    <lineage>
        <taxon>Eukaryota</taxon>
        <taxon>Metazoa</taxon>
        <taxon>Ecdysozoa</taxon>
        <taxon>Arthropoda</taxon>
        <taxon>Hexapoda</taxon>
        <taxon>Insecta</taxon>
        <taxon>Pterygota</taxon>
        <taxon>Neoptera</taxon>
        <taxon>Paraneoptera</taxon>
        <taxon>Hemiptera</taxon>
        <taxon>Heteroptera</taxon>
        <taxon>Panheteroptera</taxon>
        <taxon>Cimicomorpha</taxon>
        <taxon>Miridae</taxon>
        <taxon>Mirini</taxon>
        <taxon>Lygus</taxon>
    </lineage>
</organism>
<dbReference type="EMBL" id="GBHO01013637">
    <property type="protein sequence ID" value="JAG29967.1"/>
    <property type="molecule type" value="Transcribed_RNA"/>
</dbReference>
<sequence>MCIDLDQSTGILASVHVYVHAHEDAHRQVANDNQTNKLTNKQASKICSLHLCESALRNIRQELQKLLSVKNCVCPNGSHHPTRQKRILLCRFVRFADVDVMNKSRFFEGEPSTHVYNYLFGSKDIAAIIANSRADTTTTRYTCYHFIIVVVVWILLLT</sequence>